<gene>
    <name evidence="2" type="ORF">B0174_04510</name>
</gene>
<evidence type="ECO:0000256" key="1">
    <source>
        <dbReference type="SAM" id="Phobius"/>
    </source>
</evidence>
<organism evidence="2 3">
    <name type="scientific">Arcobacter caeni</name>
    <dbReference type="NCBI Taxonomy" id="1912877"/>
    <lineage>
        <taxon>Bacteria</taxon>
        <taxon>Pseudomonadati</taxon>
        <taxon>Campylobacterota</taxon>
        <taxon>Epsilonproteobacteria</taxon>
        <taxon>Campylobacterales</taxon>
        <taxon>Arcobacteraceae</taxon>
        <taxon>Arcobacter</taxon>
    </lineage>
</organism>
<keyword evidence="1" id="KW-0472">Membrane</keyword>
<protein>
    <submittedName>
        <fullName evidence="2">Uncharacterized protein</fullName>
    </submittedName>
</protein>
<comment type="caution">
    <text evidence="2">The sequence shown here is derived from an EMBL/GenBank/DDBJ whole genome shotgun (WGS) entry which is preliminary data.</text>
</comment>
<keyword evidence="1" id="KW-1133">Transmembrane helix</keyword>
<keyword evidence="1" id="KW-0812">Transmembrane</keyword>
<proteinExistence type="predicted"/>
<name>A0A363D2P7_9BACT</name>
<reference evidence="2 3" key="1">
    <citation type="submission" date="2017-02" db="EMBL/GenBank/DDBJ databases">
        <title>Arcobacter caeni sp. nov, a new Arcobacter species isolated from reclaimed water.</title>
        <authorList>
            <person name="Figueras M.J."/>
            <person name="Perez-Cataluna A."/>
            <person name="Salas-Masso N."/>
        </authorList>
    </citation>
    <scope>NUCLEOTIDE SEQUENCE [LARGE SCALE GENOMIC DNA]</scope>
    <source>
        <strain evidence="2 3">RW17-10</strain>
    </source>
</reference>
<feature type="transmembrane region" description="Helical" evidence="1">
    <location>
        <begin position="28"/>
        <end position="46"/>
    </location>
</feature>
<dbReference type="Proteomes" id="UP000251135">
    <property type="component" value="Unassembled WGS sequence"/>
</dbReference>
<accession>A0A363D2P7</accession>
<sequence length="69" mass="7547">MSKLNNGEPSLNKIDDYNGNESKQKRNIVRLVVILCLVVGGIFAYLKTTSAPSDYVGTKEQSGINTTKN</sequence>
<dbReference type="EMBL" id="MUXE01000004">
    <property type="protein sequence ID" value="PUE65589.1"/>
    <property type="molecule type" value="Genomic_DNA"/>
</dbReference>
<keyword evidence="3" id="KW-1185">Reference proteome</keyword>
<dbReference type="RefSeq" id="WP_108558464.1">
    <property type="nucleotide sequence ID" value="NZ_MUXE01000004.1"/>
</dbReference>
<dbReference type="AlphaFoldDB" id="A0A363D2P7"/>
<evidence type="ECO:0000313" key="2">
    <source>
        <dbReference type="EMBL" id="PUE65589.1"/>
    </source>
</evidence>
<evidence type="ECO:0000313" key="3">
    <source>
        <dbReference type="Proteomes" id="UP000251135"/>
    </source>
</evidence>